<dbReference type="OrthoDB" id="7593450at2"/>
<gene>
    <name evidence="1" type="ORF">BBC0122_015790</name>
</gene>
<reference evidence="1 2" key="1">
    <citation type="submission" date="2016-11" db="EMBL/GenBank/DDBJ databases">
        <title>Comparative genomics of Bartonella apis.</title>
        <authorList>
            <person name="Engel P."/>
        </authorList>
    </citation>
    <scope>NUCLEOTIDE SEQUENCE [LARGE SCALE GENOMIC DNA]</scope>
    <source>
        <strain evidence="1 2">BBC0122</strain>
    </source>
</reference>
<name>A0A1U9MJ34_9HYPH</name>
<dbReference type="Pfam" id="PF06041">
    <property type="entry name" value="DUF924"/>
    <property type="match status" value="1"/>
</dbReference>
<dbReference type="AlphaFoldDB" id="A0A1U9MJ34"/>
<dbReference type="InterPro" id="IPR010323">
    <property type="entry name" value="DUF924"/>
</dbReference>
<organism evidence="1 2">
    <name type="scientific">Bartonella choladocola</name>
    <dbReference type="NCBI Taxonomy" id="2750995"/>
    <lineage>
        <taxon>Bacteria</taxon>
        <taxon>Pseudomonadati</taxon>
        <taxon>Pseudomonadota</taxon>
        <taxon>Alphaproteobacteria</taxon>
        <taxon>Hyphomicrobiales</taxon>
        <taxon>Bartonellaceae</taxon>
        <taxon>Bartonella</taxon>
    </lineage>
</organism>
<dbReference type="RefSeq" id="WP_077992859.1">
    <property type="nucleotide sequence ID" value="NZ_CAXUOT020000003.1"/>
</dbReference>
<protein>
    <submittedName>
        <fullName evidence="1">Uncharacterized conserved protein, DUF924 family</fullName>
    </submittedName>
</protein>
<proteinExistence type="predicted"/>
<evidence type="ECO:0000313" key="1">
    <source>
        <dbReference type="EMBL" id="AQT47682.1"/>
    </source>
</evidence>
<dbReference type="SUPFAM" id="SSF48452">
    <property type="entry name" value="TPR-like"/>
    <property type="match status" value="1"/>
</dbReference>
<dbReference type="KEGG" id="bapi:BBC0122_015790"/>
<sequence>MGGRQIEPHEIIFFWQYAGKEKWFGEDEQFGKEISDKYFLLWQTALSGRLRSWQASDDGLLALILVFDQFSRNMFRNDPRAYCSDYDALKTARLALENETDQRTNPELRGFLYMPFAHSEKLADQEKSIELFTALNNADLLREAEIRHDIIKRFGRFPQRNKIIGRTTKPDEQIFLNNHNIKS</sequence>
<dbReference type="InterPro" id="IPR011990">
    <property type="entry name" value="TPR-like_helical_dom_sf"/>
</dbReference>
<accession>A0A1U9MJ34</accession>
<dbReference type="Gene3D" id="1.20.58.320">
    <property type="entry name" value="TPR-like"/>
    <property type="match status" value="1"/>
</dbReference>
<evidence type="ECO:0000313" key="2">
    <source>
        <dbReference type="Proteomes" id="UP000189632"/>
    </source>
</evidence>
<dbReference type="Proteomes" id="UP000189632">
    <property type="component" value="Chromosome"/>
</dbReference>
<dbReference type="Gene3D" id="1.25.40.10">
    <property type="entry name" value="Tetratricopeptide repeat domain"/>
    <property type="match status" value="1"/>
</dbReference>
<keyword evidence="2" id="KW-1185">Reference proteome</keyword>
<dbReference type="EMBL" id="CP015625">
    <property type="protein sequence ID" value="AQT47682.1"/>
    <property type="molecule type" value="Genomic_DNA"/>
</dbReference>